<dbReference type="Proteomes" id="UP000178129">
    <property type="component" value="Unassembled WGS sequence"/>
</dbReference>
<evidence type="ECO:0000256" key="1">
    <source>
        <dbReference type="SAM" id="MobiDB-lite"/>
    </source>
</evidence>
<feature type="region of interest" description="Disordered" evidence="1">
    <location>
        <begin position="34"/>
        <end position="72"/>
    </location>
</feature>
<dbReference type="AlphaFoldDB" id="A0A1E1KJE2"/>
<proteinExistence type="predicted"/>
<dbReference type="InParanoid" id="A0A1E1KJE2"/>
<accession>A0A1E1KJE2</accession>
<evidence type="ECO:0000313" key="2">
    <source>
        <dbReference type="EMBL" id="CZS98146.1"/>
    </source>
</evidence>
<gene>
    <name evidence="2" type="ORF">RCO7_14465</name>
</gene>
<organism evidence="2 3">
    <name type="scientific">Rhynchosporium graminicola</name>
    <dbReference type="NCBI Taxonomy" id="2792576"/>
    <lineage>
        <taxon>Eukaryota</taxon>
        <taxon>Fungi</taxon>
        <taxon>Dikarya</taxon>
        <taxon>Ascomycota</taxon>
        <taxon>Pezizomycotina</taxon>
        <taxon>Leotiomycetes</taxon>
        <taxon>Helotiales</taxon>
        <taxon>Ploettnerulaceae</taxon>
        <taxon>Rhynchosporium</taxon>
    </lineage>
</organism>
<protein>
    <submittedName>
        <fullName evidence="2">Uncharacterized protein</fullName>
    </submittedName>
</protein>
<comment type="caution">
    <text evidence="2">The sequence shown here is derived from an EMBL/GenBank/DDBJ whole genome shotgun (WGS) entry which is preliminary data.</text>
</comment>
<sequence>MNTGVAGKDAREVIWGWASTSKVSTRWHYFRPSQEGTALSRAQHASRGKTIQKEGSQAEPNGRPATDEEEKGLIRRRWNKRTGHAILNDEAFEARSGGAARSWDGKFCLLLHLWRARMSTAVLAWEISVSILKSKLLKDVRNTIHTHSLT</sequence>
<reference evidence="3" key="1">
    <citation type="submission" date="2016-03" db="EMBL/GenBank/DDBJ databases">
        <authorList>
            <person name="Ploux O."/>
        </authorList>
    </citation>
    <scope>NUCLEOTIDE SEQUENCE [LARGE SCALE GENOMIC DNA]</scope>
    <source>
        <strain evidence="3">UK7</strain>
    </source>
</reference>
<keyword evidence="3" id="KW-1185">Reference proteome</keyword>
<evidence type="ECO:0000313" key="3">
    <source>
        <dbReference type="Proteomes" id="UP000178129"/>
    </source>
</evidence>
<name>A0A1E1KJE2_9HELO</name>
<dbReference type="EMBL" id="FJUW01000014">
    <property type="protein sequence ID" value="CZS98146.1"/>
    <property type="molecule type" value="Genomic_DNA"/>
</dbReference>